<dbReference type="Pfam" id="PF11157">
    <property type="entry name" value="DUF2937"/>
    <property type="match status" value="1"/>
</dbReference>
<feature type="transmembrane region" description="Helical" evidence="1">
    <location>
        <begin position="137"/>
        <end position="159"/>
    </location>
</feature>
<gene>
    <name evidence="2" type="ORF">IT774_11155</name>
</gene>
<dbReference type="AlphaFoldDB" id="A0A7S9DVL1"/>
<dbReference type="InterPro" id="IPR022584">
    <property type="entry name" value="DUF2937"/>
</dbReference>
<accession>A0A7S9DVL1</accession>
<organism evidence="2 3">
    <name type="scientific">Salinimonas marina</name>
    <dbReference type="NCBI Taxonomy" id="2785918"/>
    <lineage>
        <taxon>Bacteria</taxon>
        <taxon>Pseudomonadati</taxon>
        <taxon>Pseudomonadota</taxon>
        <taxon>Gammaproteobacteria</taxon>
        <taxon>Alteromonadales</taxon>
        <taxon>Alteromonadaceae</taxon>
        <taxon>Alteromonas/Salinimonas group</taxon>
        <taxon>Salinimonas</taxon>
    </lineage>
</organism>
<name>A0A7S9DVL1_9ALTE</name>
<reference evidence="2 3" key="1">
    <citation type="submission" date="2020-11" db="EMBL/GenBank/DDBJ databases">
        <title>Complete genome sequence for Salinimonas sp. strain G2-b.</title>
        <authorList>
            <person name="Park S.-J."/>
        </authorList>
    </citation>
    <scope>NUCLEOTIDE SEQUENCE [LARGE SCALE GENOMIC DNA]</scope>
    <source>
        <strain evidence="2 3">G2-b</strain>
    </source>
</reference>
<evidence type="ECO:0000313" key="2">
    <source>
        <dbReference type="EMBL" id="QPG04754.1"/>
    </source>
</evidence>
<keyword evidence="1" id="KW-0472">Membrane</keyword>
<dbReference type="EMBL" id="CP064795">
    <property type="protein sequence ID" value="QPG04754.1"/>
    <property type="molecule type" value="Genomic_DNA"/>
</dbReference>
<sequence length="182" mass="20539">MHWLINLLDKFLFAIVLIAALQIPILADHYRQYLSGYVEATQTTVNEYQALADQFGYASVEQMIEQLQQNSAPLVRQDAQNKAATVHRLNELQAGLAVLNTGHFFEQTWYMLAPQRFDTLKKVGSNFSPSIPLQPVAVLYSVVLALLINALFYTPAWCVRGARRLRRRRPAVDNNHSPGEAG</sequence>
<keyword evidence="1" id="KW-0812">Transmembrane</keyword>
<dbReference type="RefSeq" id="WP_195809846.1">
    <property type="nucleotide sequence ID" value="NZ_CP064795.1"/>
</dbReference>
<dbReference type="KEGG" id="smaa:IT774_11155"/>
<evidence type="ECO:0000256" key="1">
    <source>
        <dbReference type="SAM" id="Phobius"/>
    </source>
</evidence>
<feature type="transmembrane region" description="Helical" evidence="1">
    <location>
        <begin position="7"/>
        <end position="27"/>
    </location>
</feature>
<dbReference type="Proteomes" id="UP000595095">
    <property type="component" value="Chromosome"/>
</dbReference>
<protein>
    <submittedName>
        <fullName evidence="2">DUF2937 family protein</fullName>
    </submittedName>
</protein>
<keyword evidence="3" id="KW-1185">Reference proteome</keyword>
<keyword evidence="1" id="KW-1133">Transmembrane helix</keyword>
<evidence type="ECO:0000313" key="3">
    <source>
        <dbReference type="Proteomes" id="UP000595095"/>
    </source>
</evidence>
<proteinExistence type="predicted"/>